<proteinExistence type="predicted"/>
<dbReference type="EMBL" id="CM051394">
    <property type="protein sequence ID" value="KAJ4727451.1"/>
    <property type="molecule type" value="Genomic_DNA"/>
</dbReference>
<gene>
    <name evidence="1" type="ORF">OWV82_000550</name>
</gene>
<dbReference type="Proteomes" id="UP001164539">
    <property type="component" value="Chromosome 1"/>
</dbReference>
<evidence type="ECO:0000313" key="1">
    <source>
        <dbReference type="EMBL" id="KAJ4727451.1"/>
    </source>
</evidence>
<name>A0ACC1YVE4_MELAZ</name>
<evidence type="ECO:0000313" key="2">
    <source>
        <dbReference type="Proteomes" id="UP001164539"/>
    </source>
</evidence>
<accession>A0ACC1YVE4</accession>
<comment type="caution">
    <text evidence="1">The sequence shown here is derived from an EMBL/GenBank/DDBJ whole genome shotgun (WGS) entry which is preliminary data.</text>
</comment>
<reference evidence="1 2" key="1">
    <citation type="journal article" date="2023" name="Science">
        <title>Complex scaffold remodeling in plant triterpene biosynthesis.</title>
        <authorList>
            <person name="De La Pena R."/>
            <person name="Hodgson H."/>
            <person name="Liu J.C."/>
            <person name="Stephenson M.J."/>
            <person name="Martin A.C."/>
            <person name="Owen C."/>
            <person name="Harkess A."/>
            <person name="Leebens-Mack J."/>
            <person name="Jimenez L.E."/>
            <person name="Osbourn A."/>
            <person name="Sattely E.S."/>
        </authorList>
    </citation>
    <scope>NUCLEOTIDE SEQUENCE [LARGE SCALE GENOMIC DNA]</scope>
    <source>
        <strain evidence="2">cv. JPN11</strain>
        <tissue evidence="1">Leaf</tissue>
    </source>
</reference>
<sequence>MSQEQPRRPLQEPVKYGDVFDVSGPLASTPVAPRDAAAMQAAENMALGQTQKGGPAAVMQSAASANERAGFIRHTTATNIPRDEGVTVTETVEDGNRVITEAIGDQVVAQYAQPDVPARSQGAALDRDAVTIGEALEATALSVGEKPVDQSDAAAICAAEVRATGTNEIKPGGIGSTAQSAATHNERTIFYGDKTTIADVLGDATTKLTDGKPVTREDAEGVIGAEIRNKPDMRTTPGGVASSMAAAARLNQNK</sequence>
<organism evidence="1 2">
    <name type="scientific">Melia azedarach</name>
    <name type="common">Chinaberry tree</name>
    <dbReference type="NCBI Taxonomy" id="155640"/>
    <lineage>
        <taxon>Eukaryota</taxon>
        <taxon>Viridiplantae</taxon>
        <taxon>Streptophyta</taxon>
        <taxon>Embryophyta</taxon>
        <taxon>Tracheophyta</taxon>
        <taxon>Spermatophyta</taxon>
        <taxon>Magnoliopsida</taxon>
        <taxon>eudicotyledons</taxon>
        <taxon>Gunneridae</taxon>
        <taxon>Pentapetalae</taxon>
        <taxon>rosids</taxon>
        <taxon>malvids</taxon>
        <taxon>Sapindales</taxon>
        <taxon>Meliaceae</taxon>
        <taxon>Melia</taxon>
    </lineage>
</organism>
<keyword evidence="2" id="KW-1185">Reference proteome</keyword>
<protein>
    <submittedName>
        <fullName evidence="1">Late embryogenesis abundant protein D-34</fullName>
    </submittedName>
</protein>